<feature type="transmembrane region" description="Helical" evidence="1">
    <location>
        <begin position="110"/>
        <end position="129"/>
    </location>
</feature>
<dbReference type="Proteomes" id="UP000664940">
    <property type="component" value="Unassembled WGS sequence"/>
</dbReference>
<name>A0A834B880_9CHIR</name>
<evidence type="ECO:0000313" key="3">
    <source>
        <dbReference type="Proteomes" id="UP000664940"/>
    </source>
</evidence>
<comment type="caution">
    <text evidence="2">The sequence shown here is derived from an EMBL/GenBank/DDBJ whole genome shotgun (WGS) entry which is preliminary data.</text>
</comment>
<evidence type="ECO:0000313" key="2">
    <source>
        <dbReference type="EMBL" id="KAF6125267.1"/>
    </source>
</evidence>
<reference evidence="2 3" key="1">
    <citation type="journal article" date="2020" name="Nature">
        <title>Six reference-quality genomes reveal evolution of bat adaptations.</title>
        <authorList>
            <person name="Jebb D."/>
            <person name="Huang Z."/>
            <person name="Pippel M."/>
            <person name="Hughes G.M."/>
            <person name="Lavrichenko K."/>
            <person name="Devanna P."/>
            <person name="Winkler S."/>
            <person name="Jermiin L.S."/>
            <person name="Skirmuntt E.C."/>
            <person name="Katzourakis A."/>
            <person name="Burkitt-Gray L."/>
            <person name="Ray D.A."/>
            <person name="Sullivan K.A.M."/>
            <person name="Roscito J.G."/>
            <person name="Kirilenko B.M."/>
            <person name="Davalos L.M."/>
            <person name="Corthals A.P."/>
            <person name="Power M.L."/>
            <person name="Jones G."/>
            <person name="Ransome R.D."/>
            <person name="Dechmann D.K.N."/>
            <person name="Locatelli A.G."/>
            <person name="Puechmaille S.J."/>
            <person name="Fedrigo O."/>
            <person name="Jarvis E.D."/>
            <person name="Hiller M."/>
            <person name="Vernes S.C."/>
            <person name="Myers E.W."/>
            <person name="Teeling E.C."/>
        </authorList>
    </citation>
    <scope>NUCLEOTIDE SEQUENCE [LARGE SCALE GENOMIC DNA]</scope>
    <source>
        <strain evidence="2">Bat1K_MPI-CBG_1</strain>
    </source>
</reference>
<proteinExistence type="predicted"/>
<dbReference type="AlphaFoldDB" id="A0A834B880"/>
<sequence length="178" mass="19652">MNSPVRLGVSPIATSTPTGVFSQRLRGFISPHWNCGLLSLSRSPVVAPSLSALECGTAQSASLHIAYPGPPVTTLPRVLSAWLLVSTPLSGLAECVFFNSLVVGLPYSSIFCQFWLFFVFKFVAILLLVSEETQCVYINLHLGQKSLMINCSYPRCHSWQINWYQRRDQGSELGQKEA</sequence>
<evidence type="ECO:0000256" key="1">
    <source>
        <dbReference type="SAM" id="Phobius"/>
    </source>
</evidence>
<keyword evidence="1" id="KW-0812">Transmembrane</keyword>
<accession>A0A834B880</accession>
<organism evidence="2 3">
    <name type="scientific">Phyllostomus discolor</name>
    <name type="common">pale spear-nosed bat</name>
    <dbReference type="NCBI Taxonomy" id="89673"/>
    <lineage>
        <taxon>Eukaryota</taxon>
        <taxon>Metazoa</taxon>
        <taxon>Chordata</taxon>
        <taxon>Craniata</taxon>
        <taxon>Vertebrata</taxon>
        <taxon>Euteleostomi</taxon>
        <taxon>Mammalia</taxon>
        <taxon>Eutheria</taxon>
        <taxon>Laurasiatheria</taxon>
        <taxon>Chiroptera</taxon>
        <taxon>Yangochiroptera</taxon>
        <taxon>Phyllostomidae</taxon>
        <taxon>Phyllostominae</taxon>
        <taxon>Phyllostomus</taxon>
    </lineage>
</organism>
<keyword evidence="1" id="KW-0472">Membrane</keyword>
<dbReference type="EMBL" id="JABVXQ010000002">
    <property type="protein sequence ID" value="KAF6125267.1"/>
    <property type="molecule type" value="Genomic_DNA"/>
</dbReference>
<keyword evidence="1" id="KW-1133">Transmembrane helix</keyword>
<gene>
    <name evidence="2" type="ORF">HJG60_009786</name>
</gene>
<protein>
    <submittedName>
        <fullName evidence="2">Uncharacterized protein</fullName>
    </submittedName>
</protein>